<dbReference type="Pfam" id="PF12937">
    <property type="entry name" value="F-box-like"/>
    <property type="match status" value="1"/>
</dbReference>
<dbReference type="Gene3D" id="1.20.1280.50">
    <property type="match status" value="1"/>
</dbReference>
<dbReference type="SUPFAM" id="SSF81383">
    <property type="entry name" value="F-box domain"/>
    <property type="match status" value="1"/>
</dbReference>
<evidence type="ECO:0000313" key="2">
    <source>
        <dbReference type="EMBL" id="KXS10180.1"/>
    </source>
</evidence>
<organism evidence="2 3">
    <name type="scientific">Gonapodya prolifera (strain JEL478)</name>
    <name type="common">Monoblepharis prolifera</name>
    <dbReference type="NCBI Taxonomy" id="1344416"/>
    <lineage>
        <taxon>Eukaryota</taxon>
        <taxon>Fungi</taxon>
        <taxon>Fungi incertae sedis</taxon>
        <taxon>Chytridiomycota</taxon>
        <taxon>Chytridiomycota incertae sedis</taxon>
        <taxon>Monoblepharidomycetes</taxon>
        <taxon>Monoblepharidales</taxon>
        <taxon>Gonapodyaceae</taxon>
        <taxon>Gonapodya</taxon>
    </lineage>
</organism>
<sequence>MQDSANMDTSITIQVPPHARSTLKFASKMSMLVLPDELIVAIMERLAADAHVLRVALSCKRISRLLYEQKLWRLRAARRFGSQDGSGGLGNTDWKIAYRNQGTLRVPASKIDVPLARHSIQQWLVGSVTRKL</sequence>
<keyword evidence="3" id="KW-1185">Reference proteome</keyword>
<dbReference type="PROSITE" id="PS50181">
    <property type="entry name" value="FBOX"/>
    <property type="match status" value="1"/>
</dbReference>
<reference evidence="2 3" key="1">
    <citation type="journal article" date="2015" name="Genome Biol. Evol.">
        <title>Phylogenomic analyses indicate that early fungi evolved digesting cell walls of algal ancestors of land plants.</title>
        <authorList>
            <person name="Chang Y."/>
            <person name="Wang S."/>
            <person name="Sekimoto S."/>
            <person name="Aerts A.L."/>
            <person name="Choi C."/>
            <person name="Clum A."/>
            <person name="LaButti K.M."/>
            <person name="Lindquist E.A."/>
            <person name="Yee Ngan C."/>
            <person name="Ohm R.A."/>
            <person name="Salamov A.A."/>
            <person name="Grigoriev I.V."/>
            <person name="Spatafora J.W."/>
            <person name="Berbee M.L."/>
        </authorList>
    </citation>
    <scope>NUCLEOTIDE SEQUENCE [LARGE SCALE GENOMIC DNA]</scope>
    <source>
        <strain evidence="2 3">JEL478</strain>
    </source>
</reference>
<proteinExistence type="predicted"/>
<name>A0A139A089_GONPJ</name>
<dbReference type="EMBL" id="KQ965836">
    <property type="protein sequence ID" value="KXS10180.1"/>
    <property type="molecule type" value="Genomic_DNA"/>
</dbReference>
<dbReference type="InterPro" id="IPR036047">
    <property type="entry name" value="F-box-like_dom_sf"/>
</dbReference>
<dbReference type="InterPro" id="IPR001810">
    <property type="entry name" value="F-box_dom"/>
</dbReference>
<accession>A0A139A089</accession>
<dbReference type="AlphaFoldDB" id="A0A139A089"/>
<evidence type="ECO:0000313" key="3">
    <source>
        <dbReference type="Proteomes" id="UP000070544"/>
    </source>
</evidence>
<gene>
    <name evidence="2" type="ORF">M427DRAFT_189538</name>
</gene>
<evidence type="ECO:0000259" key="1">
    <source>
        <dbReference type="PROSITE" id="PS50181"/>
    </source>
</evidence>
<dbReference type="Proteomes" id="UP000070544">
    <property type="component" value="Unassembled WGS sequence"/>
</dbReference>
<protein>
    <recommendedName>
        <fullName evidence="1">F-box domain-containing protein</fullName>
    </recommendedName>
</protein>
<feature type="domain" description="F-box" evidence="1">
    <location>
        <begin position="28"/>
        <end position="75"/>
    </location>
</feature>